<dbReference type="InterPro" id="IPR011990">
    <property type="entry name" value="TPR-like_helical_dom_sf"/>
</dbReference>
<dbReference type="GO" id="GO:0035269">
    <property type="term" value="P:protein O-linked glycosylation via mannose"/>
    <property type="evidence" value="ECO:0007669"/>
    <property type="project" value="TreeGrafter"/>
</dbReference>
<dbReference type="EMBL" id="JBBJCI010000100">
    <property type="protein sequence ID" value="KAK7248439.1"/>
    <property type="molecule type" value="Genomic_DNA"/>
</dbReference>
<dbReference type="PANTHER" id="PTHR44216">
    <property type="entry name" value="PROTEIN O-MANNOSYL-TRANSFERASE TMTC2"/>
    <property type="match status" value="1"/>
</dbReference>
<keyword evidence="1" id="KW-0150">Chloroplast</keyword>
<dbReference type="KEGG" id="aaf:AuanCp008"/>
<keyword evidence="1" id="KW-0934">Plastid</keyword>
<dbReference type="GO" id="GO:0005789">
    <property type="term" value="C:endoplasmic reticulum membrane"/>
    <property type="evidence" value="ECO:0007669"/>
    <property type="project" value="TreeGrafter"/>
</dbReference>
<evidence type="ECO:0000313" key="2">
    <source>
        <dbReference type="Proteomes" id="UP001363151"/>
    </source>
</evidence>
<dbReference type="Gene3D" id="1.25.40.10">
    <property type="entry name" value="Tetratricopeptide repeat domain"/>
    <property type="match status" value="1"/>
</dbReference>
<gene>
    <name evidence="1" type="ORF">SO694_cp00125</name>
</gene>
<name>A0ABR1G5T7_AURAN</name>
<proteinExistence type="predicted"/>
<organism evidence="1 2">
    <name type="scientific">Aureococcus anophagefferens</name>
    <name type="common">Harmful bloom alga</name>
    <dbReference type="NCBI Taxonomy" id="44056"/>
    <lineage>
        <taxon>Eukaryota</taxon>
        <taxon>Sar</taxon>
        <taxon>Stramenopiles</taxon>
        <taxon>Ochrophyta</taxon>
        <taxon>Pelagophyceae</taxon>
        <taxon>Pelagomonadales</taxon>
        <taxon>Pelagomonadaceae</taxon>
        <taxon>Aureococcus</taxon>
    </lineage>
</organism>
<dbReference type="PANTHER" id="PTHR44216:SF3">
    <property type="entry name" value="PROTEIN O-MANNOSYL-TRANSFERASE TMTC2"/>
    <property type="match status" value="1"/>
</dbReference>
<dbReference type="GO" id="GO:0000030">
    <property type="term" value="F:mannosyltransferase activity"/>
    <property type="evidence" value="ECO:0007669"/>
    <property type="project" value="TreeGrafter"/>
</dbReference>
<reference evidence="1 2" key="1">
    <citation type="submission" date="2024-03" db="EMBL/GenBank/DDBJ databases">
        <title>Aureococcus anophagefferens CCMP1851 and Kratosvirus quantuckense: Draft genome of a second virus-susceptible host strain in the model system.</title>
        <authorList>
            <person name="Chase E."/>
            <person name="Truchon A.R."/>
            <person name="Schepens W."/>
            <person name="Wilhelm S.W."/>
        </authorList>
    </citation>
    <scope>NUCLEOTIDE SEQUENCE [LARGE SCALE GENOMIC DNA]</scope>
    <source>
        <strain evidence="1 2">CCMP1851</strain>
    </source>
</reference>
<dbReference type="InterPro" id="IPR052384">
    <property type="entry name" value="TMTC_O-mannosyltransferase"/>
</dbReference>
<evidence type="ECO:0000313" key="1">
    <source>
        <dbReference type="EMBL" id="KAK7248439.1"/>
    </source>
</evidence>
<keyword evidence="2" id="KW-1185">Reference proteome</keyword>
<dbReference type="PROSITE" id="PS50005">
    <property type="entry name" value="TPR"/>
    <property type="match status" value="1"/>
</dbReference>
<sequence length="174" mass="20607">MEDVLAKVYLALVFGILLLSALFLGYQIWLNQQLENNLDKFRSKKTTDKNTYENLFKLGQLYLRKKIYNKAIEEFRACFKTWDKNDKLGIASLFNTLGFTYYQLKEYDIAVYYYKIALTVTPDYVTSLTNLAYLYQSQNQTSELQSVYSKLILFEPDSKKTRDIQEYLAKRIRN</sequence>
<dbReference type="Pfam" id="PF13181">
    <property type="entry name" value="TPR_8"/>
    <property type="match status" value="2"/>
</dbReference>
<dbReference type="InterPro" id="IPR019734">
    <property type="entry name" value="TPR_rpt"/>
</dbReference>
<geneLocation type="chloroplast" evidence="1"/>
<accession>A0ABR1G5T7</accession>
<protein>
    <submittedName>
        <fullName evidence="1">Uncharacterized protein</fullName>
    </submittedName>
</protein>
<dbReference type="SMART" id="SM00028">
    <property type="entry name" value="TPR"/>
    <property type="match status" value="3"/>
</dbReference>
<dbReference type="Proteomes" id="UP001363151">
    <property type="component" value="Unassembled WGS sequence"/>
</dbReference>
<comment type="caution">
    <text evidence="1">The sequence shown here is derived from an EMBL/GenBank/DDBJ whole genome shotgun (WGS) entry which is preliminary data.</text>
</comment>
<dbReference type="SUPFAM" id="SSF48452">
    <property type="entry name" value="TPR-like"/>
    <property type="match status" value="1"/>
</dbReference>